<name>A0AAD2HQ45_9AGAR</name>
<dbReference type="EMBL" id="CAVNYO010000421">
    <property type="protein sequence ID" value="CAK5278087.1"/>
    <property type="molecule type" value="Genomic_DNA"/>
</dbReference>
<evidence type="ECO:0000313" key="1">
    <source>
        <dbReference type="EMBL" id="CAK5278087.1"/>
    </source>
</evidence>
<proteinExistence type="predicted"/>
<accession>A0AAD2HQ45</accession>
<dbReference type="AlphaFoldDB" id="A0AAD2HQ45"/>
<organism evidence="1 2">
    <name type="scientific">Mycena citricolor</name>
    <dbReference type="NCBI Taxonomy" id="2018698"/>
    <lineage>
        <taxon>Eukaryota</taxon>
        <taxon>Fungi</taxon>
        <taxon>Dikarya</taxon>
        <taxon>Basidiomycota</taxon>
        <taxon>Agaricomycotina</taxon>
        <taxon>Agaricomycetes</taxon>
        <taxon>Agaricomycetidae</taxon>
        <taxon>Agaricales</taxon>
        <taxon>Marasmiineae</taxon>
        <taxon>Mycenaceae</taxon>
        <taxon>Mycena</taxon>
    </lineage>
</organism>
<keyword evidence="2" id="KW-1185">Reference proteome</keyword>
<protein>
    <submittedName>
        <fullName evidence="1">Uncharacterized protein</fullName>
    </submittedName>
</protein>
<evidence type="ECO:0000313" key="2">
    <source>
        <dbReference type="Proteomes" id="UP001295794"/>
    </source>
</evidence>
<reference evidence="1" key="1">
    <citation type="submission" date="2023-11" db="EMBL/GenBank/DDBJ databases">
        <authorList>
            <person name="De Vega J J."/>
            <person name="De Vega J J."/>
        </authorList>
    </citation>
    <scope>NUCLEOTIDE SEQUENCE</scope>
</reference>
<dbReference type="SUPFAM" id="SSF57783">
    <property type="entry name" value="Zinc beta-ribbon"/>
    <property type="match status" value="1"/>
</dbReference>
<comment type="caution">
    <text evidence="1">The sequence shown here is derived from an EMBL/GenBank/DDBJ whole genome shotgun (WGS) entry which is preliminary data.</text>
</comment>
<dbReference type="Proteomes" id="UP001295794">
    <property type="component" value="Unassembled WGS sequence"/>
</dbReference>
<sequence length="72" mass="8402">MYPDGAKRFICLACRFRVVYDGQDMFVCLTCCHTWQVTTLTLLRLSRILSVRWKAVPHVLPRAKMTFSSYTV</sequence>
<gene>
    <name evidence="1" type="ORF">MYCIT1_LOCUS27354</name>
</gene>